<dbReference type="Pfam" id="PF13677">
    <property type="entry name" value="MotB_plug"/>
    <property type="match status" value="1"/>
</dbReference>
<evidence type="ECO:0000256" key="3">
    <source>
        <dbReference type="ARBA" id="ARBA00022475"/>
    </source>
</evidence>
<dbReference type="CDD" id="cd07185">
    <property type="entry name" value="OmpA_C-like"/>
    <property type="match status" value="1"/>
</dbReference>
<evidence type="ECO:0000256" key="9">
    <source>
        <dbReference type="SAM" id="Phobius"/>
    </source>
</evidence>
<dbReference type="PROSITE" id="PS51123">
    <property type="entry name" value="OMPA_2"/>
    <property type="match status" value="1"/>
</dbReference>
<keyword evidence="5 9" id="KW-1133">Transmembrane helix</keyword>
<evidence type="ECO:0000256" key="7">
    <source>
        <dbReference type="PROSITE-ProRule" id="PRU00473"/>
    </source>
</evidence>
<sequence>MKKRGGGDEGGSWMDTYGDLVTLLMTFFVLLYSMSSIDSAKWDVFVRSIFPNGRPGDKSAEQIIINGQATNKDEPAGEIGDSGAPENTVDPNNINELYLQIAQALNGAGIDGVEVSRGQDYTFVVFKDKAFFAGDSSVITPQGQETLSIFCDTIAPDANKLSQVNVMGHTAQADPERANNPRNDRILSVMRAAEVCLFIQGRGIISPDKLVSIGYGQFHPIADNATSEGRAKNRRVEILLIDEGAEIRNINEYFEEYYSGANADKTIVTDGVPENIKAEEAGGNAAPQEGAAPADGAAPAGEGSPAAGADTAGAAEGANNAGAAEGAASTGAEAGGQQAMAKEKTPQVAGVSREIPGEKEEDSIGGNIKKILGDFLKGLGGKAKS</sequence>
<dbReference type="Pfam" id="PF00691">
    <property type="entry name" value="OmpA"/>
    <property type="match status" value="1"/>
</dbReference>
<keyword evidence="3" id="KW-1003">Cell membrane</keyword>
<comment type="subcellular location">
    <subcellularLocation>
        <location evidence="1">Cell membrane</location>
        <topology evidence="1">Single-pass membrane protein</topology>
    </subcellularLocation>
</comment>
<dbReference type="GO" id="GO:0005886">
    <property type="term" value="C:plasma membrane"/>
    <property type="evidence" value="ECO:0007669"/>
    <property type="project" value="UniProtKB-SubCell"/>
</dbReference>
<keyword evidence="6 7" id="KW-0472">Membrane</keyword>
<dbReference type="Proteomes" id="UP000775770">
    <property type="component" value="Unassembled WGS sequence"/>
</dbReference>
<dbReference type="AlphaFoldDB" id="A0A930GXQ8"/>
<evidence type="ECO:0000313" key="12">
    <source>
        <dbReference type="Proteomes" id="UP000775770"/>
    </source>
</evidence>
<evidence type="ECO:0000256" key="5">
    <source>
        <dbReference type="ARBA" id="ARBA00022989"/>
    </source>
</evidence>
<dbReference type="InterPro" id="IPR006665">
    <property type="entry name" value="OmpA-like"/>
</dbReference>
<evidence type="ECO:0000256" key="8">
    <source>
        <dbReference type="SAM" id="MobiDB-lite"/>
    </source>
</evidence>
<evidence type="ECO:0000256" key="6">
    <source>
        <dbReference type="ARBA" id="ARBA00023136"/>
    </source>
</evidence>
<evidence type="ECO:0000256" key="1">
    <source>
        <dbReference type="ARBA" id="ARBA00004162"/>
    </source>
</evidence>
<feature type="compositionally biased region" description="Low complexity" evidence="8">
    <location>
        <begin position="281"/>
        <end position="339"/>
    </location>
</feature>
<evidence type="ECO:0000256" key="2">
    <source>
        <dbReference type="ARBA" id="ARBA00008914"/>
    </source>
</evidence>
<evidence type="ECO:0000256" key="4">
    <source>
        <dbReference type="ARBA" id="ARBA00022692"/>
    </source>
</evidence>
<evidence type="ECO:0000259" key="10">
    <source>
        <dbReference type="PROSITE" id="PS51123"/>
    </source>
</evidence>
<evidence type="ECO:0000313" key="11">
    <source>
        <dbReference type="EMBL" id="MBF1272101.1"/>
    </source>
</evidence>
<dbReference type="InterPro" id="IPR036737">
    <property type="entry name" value="OmpA-like_sf"/>
</dbReference>
<feature type="region of interest" description="Disordered" evidence="8">
    <location>
        <begin position="68"/>
        <end position="88"/>
    </location>
</feature>
<reference evidence="11" key="1">
    <citation type="submission" date="2020-04" db="EMBL/GenBank/DDBJ databases">
        <title>Deep metagenomics examines the oral microbiome during advanced dental caries in children, revealing novel taxa and co-occurrences with host molecules.</title>
        <authorList>
            <person name="Baker J.L."/>
            <person name="Morton J.T."/>
            <person name="Dinis M."/>
            <person name="Alvarez R."/>
            <person name="Tran N.C."/>
            <person name="Knight R."/>
            <person name="Edlund A."/>
        </authorList>
    </citation>
    <scope>NUCLEOTIDE SEQUENCE</scope>
    <source>
        <strain evidence="11">JCVI_38_bin.19</strain>
    </source>
</reference>
<organism evidence="11 12">
    <name type="scientific">Oribacterium sinus</name>
    <dbReference type="NCBI Taxonomy" id="237576"/>
    <lineage>
        <taxon>Bacteria</taxon>
        <taxon>Bacillati</taxon>
        <taxon>Bacillota</taxon>
        <taxon>Clostridia</taxon>
        <taxon>Lachnospirales</taxon>
        <taxon>Lachnospiraceae</taxon>
        <taxon>Oribacterium</taxon>
    </lineage>
</organism>
<dbReference type="PANTHER" id="PTHR30329">
    <property type="entry name" value="STATOR ELEMENT OF FLAGELLAR MOTOR COMPLEX"/>
    <property type="match status" value="1"/>
</dbReference>
<dbReference type="InterPro" id="IPR025713">
    <property type="entry name" value="MotB-like_N_dom"/>
</dbReference>
<gene>
    <name evidence="11" type="ORF">HXM90_01575</name>
</gene>
<protein>
    <submittedName>
        <fullName evidence="11">OmpA family protein</fullName>
    </submittedName>
</protein>
<comment type="similarity">
    <text evidence="2">Belongs to the MotB family.</text>
</comment>
<comment type="caution">
    <text evidence="11">The sequence shown here is derived from an EMBL/GenBank/DDBJ whole genome shotgun (WGS) entry which is preliminary data.</text>
</comment>
<proteinExistence type="inferred from homology"/>
<dbReference type="PANTHER" id="PTHR30329:SF21">
    <property type="entry name" value="LIPOPROTEIN YIAD-RELATED"/>
    <property type="match status" value="1"/>
</dbReference>
<dbReference type="EMBL" id="JABZRA010000011">
    <property type="protein sequence ID" value="MBF1272101.1"/>
    <property type="molecule type" value="Genomic_DNA"/>
</dbReference>
<feature type="domain" description="OmpA-like" evidence="10">
    <location>
        <begin position="119"/>
        <end position="244"/>
    </location>
</feature>
<accession>A0A930GXQ8</accession>
<dbReference type="Gene3D" id="3.30.1330.60">
    <property type="entry name" value="OmpA-like domain"/>
    <property type="match status" value="1"/>
</dbReference>
<feature type="region of interest" description="Disordered" evidence="8">
    <location>
        <begin position="281"/>
        <end position="368"/>
    </location>
</feature>
<dbReference type="RefSeq" id="WP_304069796.1">
    <property type="nucleotide sequence ID" value="NZ_JABZRA010000011.1"/>
</dbReference>
<dbReference type="InterPro" id="IPR050330">
    <property type="entry name" value="Bact_OuterMem_StrucFunc"/>
</dbReference>
<feature type="transmembrane region" description="Helical" evidence="9">
    <location>
        <begin position="20"/>
        <end position="37"/>
    </location>
</feature>
<keyword evidence="4 9" id="KW-0812">Transmembrane</keyword>
<dbReference type="SUPFAM" id="SSF103088">
    <property type="entry name" value="OmpA-like"/>
    <property type="match status" value="1"/>
</dbReference>
<name>A0A930GXQ8_9FIRM</name>